<dbReference type="Proteomes" id="UP000830434">
    <property type="component" value="Chromosome"/>
</dbReference>
<dbReference type="RefSeq" id="WP_248653413.1">
    <property type="nucleotide sequence ID" value="NZ_CP096658.1"/>
</dbReference>
<dbReference type="AlphaFoldDB" id="A0A8U0ICY5"/>
<protein>
    <recommendedName>
        <fullName evidence="3">MYM-type domain-containing protein</fullName>
    </recommendedName>
</protein>
<keyword evidence="2" id="KW-1185">Reference proteome</keyword>
<reference evidence="1" key="1">
    <citation type="submission" date="2022-04" db="EMBL/GenBank/DDBJ databases">
        <title>Diverse halophilic archaea isolated from saline environments.</title>
        <authorList>
            <person name="Cui H.-L."/>
        </authorList>
    </citation>
    <scope>NUCLEOTIDE SEQUENCE</scope>
    <source>
        <strain evidence="1">XZYJT40</strain>
    </source>
</reference>
<proteinExistence type="predicted"/>
<evidence type="ECO:0008006" key="3">
    <source>
        <dbReference type="Google" id="ProtNLM"/>
    </source>
</evidence>
<evidence type="ECO:0000313" key="1">
    <source>
        <dbReference type="EMBL" id="UPV98909.1"/>
    </source>
</evidence>
<dbReference type="KEGG" id="haxz:M0R88_10235"/>
<dbReference type="GeneID" id="72190236"/>
<name>A0A8U0ICY5_9EURY</name>
<gene>
    <name evidence="1" type="ORF">M0R88_10235</name>
</gene>
<evidence type="ECO:0000313" key="2">
    <source>
        <dbReference type="Proteomes" id="UP000830434"/>
    </source>
</evidence>
<sequence>MTDDCTYCGSDVSEHDALFVAEQRGDEREPTGQFCNYACLSAHIDEENLVEGTCCRIDI</sequence>
<organism evidence="1 2">
    <name type="scientific">Halorussus gelatinilyticus</name>
    <dbReference type="NCBI Taxonomy" id="2937524"/>
    <lineage>
        <taxon>Archaea</taxon>
        <taxon>Methanobacteriati</taxon>
        <taxon>Methanobacteriota</taxon>
        <taxon>Stenosarchaea group</taxon>
        <taxon>Halobacteria</taxon>
        <taxon>Halobacteriales</taxon>
        <taxon>Haladaptataceae</taxon>
        <taxon>Halorussus</taxon>
    </lineage>
</organism>
<accession>A0A8U0ICY5</accession>
<dbReference type="EMBL" id="CP096658">
    <property type="protein sequence ID" value="UPV98909.1"/>
    <property type="molecule type" value="Genomic_DNA"/>
</dbReference>